<gene>
    <name evidence="1" type="ORF">PHMEG_0003996</name>
</gene>
<dbReference type="AlphaFoldDB" id="A0A225WWI7"/>
<name>A0A225WWI7_9STRA</name>
<keyword evidence="2" id="KW-1185">Reference proteome</keyword>
<proteinExistence type="predicted"/>
<comment type="caution">
    <text evidence="1">The sequence shown here is derived from an EMBL/GenBank/DDBJ whole genome shotgun (WGS) entry which is preliminary data.</text>
</comment>
<dbReference type="OrthoDB" id="126935at2759"/>
<evidence type="ECO:0000313" key="2">
    <source>
        <dbReference type="Proteomes" id="UP000198211"/>
    </source>
</evidence>
<dbReference type="Proteomes" id="UP000198211">
    <property type="component" value="Unassembled WGS sequence"/>
</dbReference>
<dbReference type="EMBL" id="NBNE01000223">
    <property type="protein sequence ID" value="OWZ21459.1"/>
    <property type="molecule type" value="Genomic_DNA"/>
</dbReference>
<protein>
    <submittedName>
        <fullName evidence="1">Copia-like retrotransposable element</fullName>
    </submittedName>
</protein>
<accession>A0A225WWI7</accession>
<evidence type="ECO:0000313" key="1">
    <source>
        <dbReference type="EMBL" id="OWZ21459.1"/>
    </source>
</evidence>
<sequence>MGFRQRKPVQVWCDSRSAISITKKPGNHKASKHIEIKYLFTRDFGGGRTPSCGILSGSKHGGRHSNQSTSYQTVYTTENQNWSKRVKDLLTAMHT</sequence>
<reference evidence="2" key="1">
    <citation type="submission" date="2017-03" db="EMBL/GenBank/DDBJ databases">
        <title>Phytopthora megakarya and P. palmivora, two closely related causual agents of cacao black pod achieved similar genome size and gene model numbers by different mechanisms.</title>
        <authorList>
            <person name="Ali S."/>
            <person name="Shao J."/>
            <person name="Larry D.J."/>
            <person name="Kronmiller B."/>
            <person name="Shen D."/>
            <person name="Strem M.D."/>
            <person name="Melnick R.L."/>
            <person name="Guiltinan M.J."/>
            <person name="Tyler B.M."/>
            <person name="Meinhardt L.W."/>
            <person name="Bailey B.A."/>
        </authorList>
    </citation>
    <scope>NUCLEOTIDE SEQUENCE [LARGE SCALE GENOMIC DNA]</scope>
    <source>
        <strain evidence="2">zdho120</strain>
    </source>
</reference>
<organism evidence="1 2">
    <name type="scientific">Phytophthora megakarya</name>
    <dbReference type="NCBI Taxonomy" id="4795"/>
    <lineage>
        <taxon>Eukaryota</taxon>
        <taxon>Sar</taxon>
        <taxon>Stramenopiles</taxon>
        <taxon>Oomycota</taxon>
        <taxon>Peronosporomycetes</taxon>
        <taxon>Peronosporales</taxon>
        <taxon>Peronosporaceae</taxon>
        <taxon>Phytophthora</taxon>
    </lineage>
</organism>